<protein>
    <submittedName>
        <fullName evidence="2">Type I-E CRISPR-associated protein Cas6/Cse3/CasE</fullName>
    </submittedName>
</protein>
<accession>A0A323V769</accession>
<dbReference type="EMBL" id="QKOE01000009">
    <property type="protein sequence ID" value="PZA15978.1"/>
    <property type="molecule type" value="Genomic_DNA"/>
</dbReference>
<comment type="caution">
    <text evidence="2">The sequence shown here is derived from an EMBL/GenBank/DDBJ whole genome shotgun (WGS) entry which is preliminary data.</text>
</comment>
<sequence length="282" mass="31432">MGTRHCRRPCARPDRDPQGSPASSQGVAVRRPQRACGTDPQGGLNVYFSLITPRPGFERRAAHEWLGGAYGEHQWLWRFFPAPAGTERDFLFRRRDAEGLPRFYVVSQRKPQLDSDAWQIQCREYRPQVPSGARLSFELRANPVVSRKGEKGAKRHDVVMDAKKRLLAARDLPNWEAWKPDLTTADGQPDPPPPLYELVHIACTEWLASRAEQYGFALDESTVSVAAYEQHGGKHGQLRFSTVDLAGELIVTDTERFASALASGIGRAKAFGCGLLLVRPAT</sequence>
<reference evidence="2 3" key="1">
    <citation type="submission" date="2018-06" db="EMBL/GenBank/DDBJ databases">
        <title>Azoarcus communis strain SWub3 genome.</title>
        <authorList>
            <person name="Zorraquino Salvo V."/>
            <person name="Toubiana D."/>
            <person name="Blumwald E."/>
        </authorList>
    </citation>
    <scope>NUCLEOTIDE SEQUENCE [LARGE SCALE GENOMIC DNA]</scope>
    <source>
        <strain evidence="2 3">SWub3</strain>
    </source>
</reference>
<feature type="compositionally biased region" description="Basic residues" evidence="1">
    <location>
        <begin position="1"/>
        <end position="10"/>
    </location>
</feature>
<gene>
    <name evidence="2" type="primary">cas6e</name>
    <name evidence="2" type="ORF">DNK49_13195</name>
</gene>
<dbReference type="Gene3D" id="3.30.70.1210">
    <property type="entry name" value="Crispr-associated protein, domain 2"/>
    <property type="match status" value="1"/>
</dbReference>
<dbReference type="SMART" id="SM01101">
    <property type="entry name" value="CRISPR_assoc"/>
    <property type="match status" value="1"/>
</dbReference>
<dbReference type="Pfam" id="PF08798">
    <property type="entry name" value="CRISPR_assoc"/>
    <property type="match status" value="1"/>
</dbReference>
<dbReference type="NCBIfam" id="TIGR01907">
    <property type="entry name" value="casE_Cse3"/>
    <property type="match status" value="1"/>
</dbReference>
<dbReference type="Gene3D" id="3.30.70.1200">
    <property type="entry name" value="Crispr-associated protein, domain 1"/>
    <property type="match status" value="1"/>
</dbReference>
<dbReference type="AlphaFoldDB" id="A0A323V769"/>
<name>A0A323V769_9RHOO</name>
<organism evidence="2 3">
    <name type="scientific">Parazoarcus communis SWub3 = DSM 12120</name>
    <dbReference type="NCBI Taxonomy" id="1121029"/>
    <lineage>
        <taxon>Bacteria</taxon>
        <taxon>Pseudomonadati</taxon>
        <taxon>Pseudomonadota</taxon>
        <taxon>Betaproteobacteria</taxon>
        <taxon>Rhodocyclales</taxon>
        <taxon>Zoogloeaceae</taxon>
        <taxon>Parazoarcus</taxon>
    </lineage>
</organism>
<feature type="region of interest" description="Disordered" evidence="1">
    <location>
        <begin position="1"/>
        <end position="40"/>
    </location>
</feature>
<proteinExistence type="predicted"/>
<evidence type="ECO:0000256" key="1">
    <source>
        <dbReference type="SAM" id="MobiDB-lite"/>
    </source>
</evidence>
<evidence type="ECO:0000313" key="2">
    <source>
        <dbReference type="EMBL" id="PZA15978.1"/>
    </source>
</evidence>
<keyword evidence="3" id="KW-1185">Reference proteome</keyword>
<dbReference type="InterPro" id="IPR010179">
    <property type="entry name" value="CRISPR-assoc_prot_Cse3"/>
</dbReference>
<dbReference type="SUPFAM" id="SSF117987">
    <property type="entry name" value="CRISPR-associated protein"/>
    <property type="match status" value="2"/>
</dbReference>
<dbReference type="OrthoDB" id="9795689at2"/>
<dbReference type="Proteomes" id="UP000248259">
    <property type="component" value="Unassembled WGS sequence"/>
</dbReference>
<dbReference type="CDD" id="cd09727">
    <property type="entry name" value="Cas6_I-E"/>
    <property type="match status" value="1"/>
</dbReference>
<evidence type="ECO:0000313" key="3">
    <source>
        <dbReference type="Proteomes" id="UP000248259"/>
    </source>
</evidence>